<comment type="caution">
    <text evidence="2">The sequence shown here is derived from an EMBL/GenBank/DDBJ whole genome shotgun (WGS) entry which is preliminary data.</text>
</comment>
<feature type="region of interest" description="Disordered" evidence="1">
    <location>
        <begin position="18"/>
        <end position="125"/>
    </location>
</feature>
<organism evidence="2 3">
    <name type="scientific">Imshaugia aleurites</name>
    <dbReference type="NCBI Taxonomy" id="172621"/>
    <lineage>
        <taxon>Eukaryota</taxon>
        <taxon>Fungi</taxon>
        <taxon>Dikarya</taxon>
        <taxon>Ascomycota</taxon>
        <taxon>Pezizomycotina</taxon>
        <taxon>Lecanoromycetes</taxon>
        <taxon>OSLEUM clade</taxon>
        <taxon>Lecanoromycetidae</taxon>
        <taxon>Lecanorales</taxon>
        <taxon>Lecanorineae</taxon>
        <taxon>Parmeliaceae</taxon>
        <taxon>Imshaugia</taxon>
    </lineage>
</organism>
<feature type="compositionally biased region" description="Acidic residues" evidence="1">
    <location>
        <begin position="112"/>
        <end position="123"/>
    </location>
</feature>
<feature type="compositionally biased region" description="Basic and acidic residues" evidence="1">
    <location>
        <begin position="84"/>
        <end position="111"/>
    </location>
</feature>
<dbReference type="PANTHER" id="PTHR38887:SF1">
    <property type="entry name" value="RAS MODIFICATION PROTEIN ERF4"/>
    <property type="match status" value="1"/>
</dbReference>
<protein>
    <submittedName>
        <fullName evidence="2">Uncharacterized protein</fullName>
    </submittedName>
</protein>
<dbReference type="EMBL" id="CAJPDT010000184">
    <property type="protein sequence ID" value="CAF9942397.1"/>
    <property type="molecule type" value="Genomic_DNA"/>
</dbReference>
<dbReference type="Proteomes" id="UP000664534">
    <property type="component" value="Unassembled WGS sequence"/>
</dbReference>
<dbReference type="InterPro" id="IPR053221">
    <property type="entry name" value="Burnettramic_acid_biosynth"/>
</dbReference>
<evidence type="ECO:0000313" key="3">
    <source>
        <dbReference type="Proteomes" id="UP000664534"/>
    </source>
</evidence>
<dbReference type="OrthoDB" id="3433125at2759"/>
<dbReference type="PANTHER" id="PTHR38887">
    <property type="entry name" value="CHROMOSOME 21, WHOLE GENOME SHOTGUN SEQUENCE"/>
    <property type="match status" value="1"/>
</dbReference>
<feature type="compositionally biased region" description="Polar residues" evidence="1">
    <location>
        <begin position="51"/>
        <end position="62"/>
    </location>
</feature>
<keyword evidence="3" id="KW-1185">Reference proteome</keyword>
<accession>A0A8H3J7U3</accession>
<evidence type="ECO:0000256" key="1">
    <source>
        <dbReference type="SAM" id="MobiDB-lite"/>
    </source>
</evidence>
<name>A0A8H3J7U3_9LECA</name>
<dbReference type="AlphaFoldDB" id="A0A8H3J7U3"/>
<sequence length="498" mass="55183">MGILVRLIGSGVGLAAEAIASKKQRSRSRSPGADLTPQSSASGSRDIGPSPSITQSEKTSSKAVEAHEDFEEPPPAYEQVVEVPEERAHELIADGKALPLDEKGGASQEREIYEDDSDSDSEGDEAHWALDEAAEEIATPRAEDPKLKYGMMAQPTIESFSAVVMAKCPPLNHPTNPLQRPVIIPQRRPGARDRGFIHAYSPDLAEKGISQETFLSFIQTFHAASQASPLLNVVFVSAGIVGLVPEPISQITSVVIQFAAGAAMYLQTTQRTHSFLDEMNERLFKPRGLYAMVMKYIPQGTRPISVQQADLNTMIGKENAPHKSYQNFRAVNAGRSYGAIEMPDSAPLVFPDLDEAAQTQDPAKANKLKSSMAFVTDYYDKRAQASYLYKNPEQRLDMPNPDFATRVSDPNHPAFRGSWLTLISGGKIPPRRERRARRRGERMQAGLAPSRKQERKAWKQKKKLMKQNVLYLMIVNLPTEQEMEAAKTQVQQEEARMR</sequence>
<proteinExistence type="predicted"/>
<reference evidence="2" key="1">
    <citation type="submission" date="2021-03" db="EMBL/GenBank/DDBJ databases">
        <authorList>
            <person name="Tagirdzhanova G."/>
        </authorList>
    </citation>
    <scope>NUCLEOTIDE SEQUENCE</scope>
</reference>
<evidence type="ECO:0000313" key="2">
    <source>
        <dbReference type="EMBL" id="CAF9942397.1"/>
    </source>
</evidence>
<gene>
    <name evidence="2" type="ORF">IMSHALPRED_003657</name>
</gene>
<feature type="region of interest" description="Disordered" evidence="1">
    <location>
        <begin position="429"/>
        <end position="458"/>
    </location>
</feature>